<evidence type="ECO:0000313" key="1">
    <source>
        <dbReference type="EMBL" id="SFM37674.1"/>
    </source>
</evidence>
<sequence>MWFIGYLKLIIALKYKSNTPNKVNSIYLAYFVQTNKLNGKIVQFISIFLYTKY</sequence>
<proteinExistence type="predicted"/>
<accession>A0A1I4QCC8</accession>
<evidence type="ECO:0000313" key="2">
    <source>
        <dbReference type="Proteomes" id="UP000183766"/>
    </source>
</evidence>
<name>A0A1I4QCC8_9BACE</name>
<protein>
    <submittedName>
        <fullName evidence="1">Uncharacterized protein</fullName>
    </submittedName>
</protein>
<dbReference type="EMBL" id="FOUM01000004">
    <property type="protein sequence ID" value="SFM37674.1"/>
    <property type="molecule type" value="Genomic_DNA"/>
</dbReference>
<dbReference type="Proteomes" id="UP000183766">
    <property type="component" value="Unassembled WGS sequence"/>
</dbReference>
<gene>
    <name evidence="1" type="ORF">SAMN05216250_10457</name>
</gene>
<organism evidence="1 2">
    <name type="scientific">Bacteroides xylanisolvens</name>
    <dbReference type="NCBI Taxonomy" id="371601"/>
    <lineage>
        <taxon>Bacteria</taxon>
        <taxon>Pseudomonadati</taxon>
        <taxon>Bacteroidota</taxon>
        <taxon>Bacteroidia</taxon>
        <taxon>Bacteroidales</taxon>
        <taxon>Bacteroidaceae</taxon>
        <taxon>Bacteroides</taxon>
    </lineage>
</organism>
<dbReference type="AlphaFoldDB" id="A0A1I4QCC8"/>
<reference evidence="1 2" key="1">
    <citation type="submission" date="2016-10" db="EMBL/GenBank/DDBJ databases">
        <authorList>
            <person name="de Groot N.N."/>
        </authorList>
    </citation>
    <scope>NUCLEOTIDE SEQUENCE [LARGE SCALE GENOMIC DNA]</scope>
    <source>
        <strain evidence="1 2">NLAE-zl-C202</strain>
    </source>
</reference>